<gene>
    <name evidence="2" type="ORF">STH12_00211</name>
</gene>
<dbReference type="InterPro" id="IPR012544">
    <property type="entry name" value="PHb"/>
</dbReference>
<dbReference type="RefSeq" id="WP_126165839.1">
    <property type="nucleotide sequence ID" value="NZ_CP020373.1"/>
</dbReference>
<dbReference type="Pfam" id="PF08000">
    <property type="entry name" value="bPH_1"/>
    <property type="match status" value="1"/>
</dbReference>
<dbReference type="SUPFAM" id="SSF50729">
    <property type="entry name" value="PH domain-like"/>
    <property type="match status" value="1"/>
</dbReference>
<dbReference type="Gene3D" id="2.30.29.50">
    <property type="entry name" value="Bacterial Pleckstrin homology domain"/>
    <property type="match status" value="1"/>
</dbReference>
<dbReference type="PANTHER" id="PTHR35796">
    <property type="entry name" value="HYPOTHETICAL CYTOSOLIC PROTEIN"/>
    <property type="match status" value="1"/>
</dbReference>
<dbReference type="InterPro" id="IPR037063">
    <property type="entry name" value="PHb_sf"/>
</dbReference>
<feature type="domain" description="Bacterial Pleckstrin homology" evidence="1">
    <location>
        <begin position="3"/>
        <end position="122"/>
    </location>
</feature>
<dbReference type="EMBL" id="CP020373">
    <property type="protein sequence ID" value="AZQ09363.1"/>
    <property type="molecule type" value="Genomic_DNA"/>
</dbReference>
<keyword evidence="3" id="KW-1185">Reference proteome</keyword>
<organism evidence="2 3">
    <name type="scientific">Shewanella khirikhana</name>
    <dbReference type="NCBI Taxonomy" id="1965282"/>
    <lineage>
        <taxon>Bacteria</taxon>
        <taxon>Pseudomonadati</taxon>
        <taxon>Pseudomonadota</taxon>
        <taxon>Gammaproteobacteria</taxon>
        <taxon>Alteromonadales</taxon>
        <taxon>Shewanellaceae</taxon>
        <taxon>Shewanella</taxon>
    </lineage>
</organism>
<evidence type="ECO:0000313" key="3">
    <source>
        <dbReference type="Proteomes" id="UP000278437"/>
    </source>
</evidence>
<proteinExistence type="predicted"/>
<evidence type="ECO:0000259" key="1">
    <source>
        <dbReference type="Pfam" id="PF08000"/>
    </source>
</evidence>
<accession>A0ABM7CZ91</accession>
<reference evidence="3" key="1">
    <citation type="submission" date="2017-03" db="EMBL/GenBank/DDBJ databases">
        <title>Full genome sequence of a non-lethal Shewanella isolate that potentiates virulence of Vibio parahaemolyticus causing acute hepatopancreatic necrosis disease (AHPND) in shrimp.</title>
        <authorList>
            <person name="Prachumwat A."/>
            <person name="Sritunyalucksana K."/>
        </authorList>
    </citation>
    <scope>NUCLEOTIDE SEQUENCE [LARGE SCALE GENOMIC DNA]</scope>
    <source>
        <strain evidence="3">TH2012</strain>
    </source>
</reference>
<name>A0ABM7CZ91_9GAMM</name>
<evidence type="ECO:0000313" key="2">
    <source>
        <dbReference type="EMBL" id="AZQ09363.1"/>
    </source>
</evidence>
<dbReference type="PANTHER" id="PTHR35796:SF3">
    <property type="entry name" value="BHLH DOMAIN-CONTAINING PROTEIN"/>
    <property type="match status" value="1"/>
</dbReference>
<dbReference type="CDD" id="cd13225">
    <property type="entry name" value="PH-like_bacteria"/>
    <property type="match status" value="1"/>
</dbReference>
<protein>
    <recommendedName>
        <fullName evidence="1">Bacterial Pleckstrin homology domain-containing protein</fullName>
    </recommendedName>
</protein>
<dbReference type="Proteomes" id="UP000278437">
    <property type="component" value="Chromosome"/>
</dbReference>
<sequence>MGFLNALMGNASEVDLAELTAELSPIMGDNEELQLAYKIVRDMFVFTNKRLILIDKQGMTGKKVSYHSIPYKAIVHFEVETAGTFDMDAELKLWISGQHDPLVKELKRGTDVVGIQKTIARFILG</sequence>